<keyword evidence="1" id="KW-1133">Transmembrane helix</keyword>
<dbReference type="Proteomes" id="UP001407405">
    <property type="component" value="Unassembled WGS sequence"/>
</dbReference>
<dbReference type="EMBL" id="JBCITM010000004">
    <property type="protein sequence ID" value="MEN1759927.1"/>
    <property type="molecule type" value="Genomic_DNA"/>
</dbReference>
<evidence type="ECO:0000256" key="1">
    <source>
        <dbReference type="SAM" id="Phobius"/>
    </source>
</evidence>
<feature type="transmembrane region" description="Helical" evidence="1">
    <location>
        <begin position="152"/>
        <end position="171"/>
    </location>
</feature>
<accession>A0ABU9VRX7</accession>
<evidence type="ECO:0000313" key="3">
    <source>
        <dbReference type="EMBL" id="MEN1759927.1"/>
    </source>
</evidence>
<feature type="transmembrane region" description="Helical" evidence="1">
    <location>
        <begin position="116"/>
        <end position="132"/>
    </location>
</feature>
<dbReference type="RefSeq" id="WP_343185251.1">
    <property type="nucleotide sequence ID" value="NZ_JBCITM010000004.1"/>
</dbReference>
<keyword evidence="1" id="KW-0472">Membrane</keyword>
<organism evidence="3 4">
    <name type="scientific">Anoxynatronum sibiricum</name>
    <dbReference type="NCBI Taxonomy" id="210623"/>
    <lineage>
        <taxon>Bacteria</taxon>
        <taxon>Bacillati</taxon>
        <taxon>Bacillota</taxon>
        <taxon>Clostridia</taxon>
        <taxon>Eubacteriales</taxon>
        <taxon>Clostridiaceae</taxon>
        <taxon>Anoxynatronum</taxon>
    </lineage>
</organism>
<proteinExistence type="predicted"/>
<keyword evidence="1" id="KW-0812">Transmembrane</keyword>
<protein>
    <submittedName>
        <fullName evidence="3">VanZ family protein</fullName>
    </submittedName>
</protein>
<dbReference type="InterPro" id="IPR006976">
    <property type="entry name" value="VanZ-like"/>
</dbReference>
<reference evidence="3 4" key="1">
    <citation type="submission" date="2024-04" db="EMBL/GenBank/DDBJ databases">
        <title>Genome sequencing and metabolic network reconstruction of aminoacids and betaine degradation by Anoxynatronum sibiricum.</title>
        <authorList>
            <person name="Detkova E.N."/>
            <person name="Boltjanskaja Y.V."/>
            <person name="Mardanov A.V."/>
            <person name="Kevbrin V."/>
        </authorList>
    </citation>
    <scope>NUCLEOTIDE SEQUENCE [LARGE SCALE GENOMIC DNA]</scope>
    <source>
        <strain evidence="3 4">Z-7981</strain>
    </source>
</reference>
<feature type="domain" description="VanZ-like" evidence="2">
    <location>
        <begin position="78"/>
        <end position="166"/>
    </location>
</feature>
<comment type="caution">
    <text evidence="3">The sequence shown here is derived from an EMBL/GenBank/DDBJ whole genome shotgun (WGS) entry which is preliminary data.</text>
</comment>
<dbReference type="Pfam" id="PF04892">
    <property type="entry name" value="VanZ"/>
    <property type="match status" value="1"/>
</dbReference>
<sequence length="211" mass="23659">MRKTAWLAVLGLIAFLYTASSIPGLRVLPVLRHLNQLAAGMDMTFGRLAAWLAARIPLNFGELGHLDTVTQDFLSYVRENPVVIEFFLRKLAHVGVFFLITLALFFLLYQYISSATLSLILSFVGGFVLAVLDEYRQSFVPDRVASPVDVMIDMVGVSIAVLLIIFSLIITSGERQRFFRHGGLKKKQKKNCCPERLSPAGRRLSGKWKKI</sequence>
<feature type="transmembrane region" description="Helical" evidence="1">
    <location>
        <begin position="91"/>
        <end position="109"/>
    </location>
</feature>
<evidence type="ECO:0000259" key="2">
    <source>
        <dbReference type="Pfam" id="PF04892"/>
    </source>
</evidence>
<name>A0ABU9VRX7_9CLOT</name>
<keyword evidence="4" id="KW-1185">Reference proteome</keyword>
<evidence type="ECO:0000313" key="4">
    <source>
        <dbReference type="Proteomes" id="UP001407405"/>
    </source>
</evidence>
<dbReference type="NCBIfam" id="NF037970">
    <property type="entry name" value="vanZ_1"/>
    <property type="match status" value="1"/>
</dbReference>
<gene>
    <name evidence="3" type="ORF">AAIG11_05565</name>
</gene>